<sequence length="212" mass="21476">MVAWPKLARRAGIVVAATGLSCLGAVTGASAADAEAYPPGGGPFVVSTTLVISGGRLTFTATLPFGEPIVVELALPTLPALPGPSPSGSPHADVPKRHDRPPQTLATLVPDAHGHVCGSVTIPAGTAPGDHLLMLATTKSHHVLAATPLQVLSSASGGTASARVGVEDTAQPPVQTRQAQQFTRPLLAAGAMTVGTGLGGWALRRRRPRHDD</sequence>
<evidence type="ECO:0000256" key="1">
    <source>
        <dbReference type="SAM" id="MobiDB-lite"/>
    </source>
</evidence>
<keyword evidence="2" id="KW-0732">Signal</keyword>
<evidence type="ECO:0000256" key="2">
    <source>
        <dbReference type="SAM" id="SignalP"/>
    </source>
</evidence>
<accession>A0A2X0J611</accession>
<keyword evidence="4" id="KW-1185">Reference proteome</keyword>
<evidence type="ECO:0008006" key="5">
    <source>
        <dbReference type="Google" id="ProtNLM"/>
    </source>
</evidence>
<reference evidence="3 4" key="1">
    <citation type="submission" date="2018-06" db="EMBL/GenBank/DDBJ databases">
        <title>Streptacidiphilus pinicola sp. nov., isolated from pine grove soil.</title>
        <authorList>
            <person name="Roh S.G."/>
            <person name="Park S."/>
            <person name="Kim M.-K."/>
            <person name="Yun B.-R."/>
            <person name="Park J."/>
            <person name="Kim M.J."/>
            <person name="Kim Y.S."/>
            <person name="Kim S.B."/>
        </authorList>
    </citation>
    <scope>NUCLEOTIDE SEQUENCE [LARGE SCALE GENOMIC DNA]</scope>
    <source>
        <strain evidence="3 4">MMS16-CNU450</strain>
    </source>
</reference>
<feature type="region of interest" description="Disordered" evidence="1">
    <location>
        <begin position="81"/>
        <end position="100"/>
    </location>
</feature>
<dbReference type="EMBL" id="QKYN01000037">
    <property type="protein sequence ID" value="RAG85736.1"/>
    <property type="molecule type" value="Genomic_DNA"/>
</dbReference>
<dbReference type="AlphaFoldDB" id="A0A2X0J611"/>
<name>A0A2X0J611_9ACTN</name>
<evidence type="ECO:0000313" key="3">
    <source>
        <dbReference type="EMBL" id="RAG85736.1"/>
    </source>
</evidence>
<dbReference type="Proteomes" id="UP000248889">
    <property type="component" value="Unassembled WGS sequence"/>
</dbReference>
<feature type="signal peptide" evidence="2">
    <location>
        <begin position="1"/>
        <end position="31"/>
    </location>
</feature>
<proteinExistence type="predicted"/>
<protein>
    <recommendedName>
        <fullName evidence="5">Gram-positive cocci surface proteins LPxTG domain-containing protein</fullName>
    </recommendedName>
</protein>
<comment type="caution">
    <text evidence="3">The sequence shown here is derived from an EMBL/GenBank/DDBJ whole genome shotgun (WGS) entry which is preliminary data.</text>
</comment>
<feature type="chain" id="PRO_5016072228" description="Gram-positive cocci surface proteins LPxTG domain-containing protein" evidence="2">
    <location>
        <begin position="32"/>
        <end position="212"/>
    </location>
</feature>
<dbReference type="PROSITE" id="PS51257">
    <property type="entry name" value="PROKAR_LIPOPROTEIN"/>
    <property type="match status" value="1"/>
</dbReference>
<organism evidence="3 4">
    <name type="scientific">Streptacidiphilus pinicola</name>
    <dbReference type="NCBI Taxonomy" id="2219663"/>
    <lineage>
        <taxon>Bacteria</taxon>
        <taxon>Bacillati</taxon>
        <taxon>Actinomycetota</taxon>
        <taxon>Actinomycetes</taxon>
        <taxon>Kitasatosporales</taxon>
        <taxon>Streptomycetaceae</taxon>
        <taxon>Streptacidiphilus</taxon>
    </lineage>
</organism>
<gene>
    <name evidence="3" type="ORF">DN069_09500</name>
</gene>
<evidence type="ECO:0000313" key="4">
    <source>
        <dbReference type="Proteomes" id="UP000248889"/>
    </source>
</evidence>